<evidence type="ECO:0000313" key="2">
    <source>
        <dbReference type="Proteomes" id="UP000031668"/>
    </source>
</evidence>
<dbReference type="OrthoDB" id="424490at2759"/>
<evidence type="ECO:0000313" key="1">
    <source>
        <dbReference type="EMBL" id="KII62416.1"/>
    </source>
</evidence>
<dbReference type="EMBL" id="JWZT01004982">
    <property type="protein sequence ID" value="KII62416.1"/>
    <property type="molecule type" value="Genomic_DNA"/>
</dbReference>
<sequence>MASDALNSYLEWAVYTDQGFEKACSRRREMVNSGISINIKTARCTRKICRYRQPICGETFFKKCKLPYDEVLLLAYFWLAKSNGKQIELKTGHSNKIITAYKEFLRQLVSDSLDFIDLQIGGKDVVVEIYETKLGKNTAV</sequence>
<proteinExistence type="predicted"/>
<gene>
    <name evidence="1" type="ORF">RF11_16225</name>
</gene>
<keyword evidence="2" id="KW-1185">Reference proteome</keyword>
<dbReference type="Proteomes" id="UP000031668">
    <property type="component" value="Unassembled WGS sequence"/>
</dbReference>
<name>A0A0C2MLA3_THEKT</name>
<comment type="caution">
    <text evidence="1">The sequence shown here is derived from an EMBL/GenBank/DDBJ whole genome shotgun (WGS) entry which is preliminary data.</text>
</comment>
<accession>A0A0C2MLA3</accession>
<organism evidence="1 2">
    <name type="scientific">Thelohanellus kitauei</name>
    <name type="common">Myxosporean</name>
    <dbReference type="NCBI Taxonomy" id="669202"/>
    <lineage>
        <taxon>Eukaryota</taxon>
        <taxon>Metazoa</taxon>
        <taxon>Cnidaria</taxon>
        <taxon>Myxozoa</taxon>
        <taxon>Myxosporea</taxon>
        <taxon>Bivalvulida</taxon>
        <taxon>Platysporina</taxon>
        <taxon>Myxobolidae</taxon>
        <taxon>Thelohanellus</taxon>
    </lineage>
</organism>
<protein>
    <submittedName>
        <fullName evidence="1">Uncharacterized protein</fullName>
    </submittedName>
</protein>
<reference evidence="1 2" key="1">
    <citation type="journal article" date="2014" name="Genome Biol. Evol.">
        <title>The genome of the myxosporean Thelohanellus kitauei shows adaptations to nutrient acquisition within its fish host.</title>
        <authorList>
            <person name="Yang Y."/>
            <person name="Xiong J."/>
            <person name="Zhou Z."/>
            <person name="Huo F."/>
            <person name="Miao W."/>
            <person name="Ran C."/>
            <person name="Liu Y."/>
            <person name="Zhang J."/>
            <person name="Feng J."/>
            <person name="Wang M."/>
            <person name="Wang M."/>
            <person name="Wang L."/>
            <person name="Yao B."/>
        </authorList>
    </citation>
    <scope>NUCLEOTIDE SEQUENCE [LARGE SCALE GENOMIC DNA]</scope>
    <source>
        <strain evidence="1">Wuqing</strain>
    </source>
</reference>
<dbReference type="AlphaFoldDB" id="A0A0C2MLA3"/>